<dbReference type="GO" id="GO:0016603">
    <property type="term" value="F:glutaminyl-peptide cyclotransferase activity"/>
    <property type="evidence" value="ECO:0007669"/>
    <property type="project" value="InterPro"/>
</dbReference>
<feature type="chain" id="PRO_5016391048" evidence="1">
    <location>
        <begin position="20"/>
        <end position="358"/>
    </location>
</feature>
<feature type="signal peptide" evidence="1">
    <location>
        <begin position="1"/>
        <end position="19"/>
    </location>
</feature>
<keyword evidence="1" id="KW-0732">Signal</keyword>
<evidence type="ECO:0000313" key="3">
    <source>
        <dbReference type="Proteomes" id="UP000248840"/>
    </source>
</evidence>
<dbReference type="PANTHER" id="PTHR31270">
    <property type="entry name" value="GLUTAMINYL-PEPTIDE CYCLOTRANSFERASE"/>
    <property type="match status" value="1"/>
</dbReference>
<dbReference type="Proteomes" id="UP000248840">
    <property type="component" value="Unassembled WGS sequence"/>
</dbReference>
<dbReference type="EMBL" id="QLSZ01000014">
    <property type="protein sequence ID" value="RAR69959.1"/>
    <property type="molecule type" value="Genomic_DNA"/>
</dbReference>
<dbReference type="OrthoDB" id="9783700at2"/>
<sequence>MKKHNLLAVILLASLSIMSCGDKKTAENLFSFNENKLKAQYTPKETLELDVLNLQNKKIDSIVYTINNKNLPTLKGNTKLSYPLTDEKLGYKNLKATLYFEGDKEVDSSRVELISDITPKVLKYTIVNTYPHDHQAYTEGLEFYKDTLYEGTGNGEGNDTGTKGISSLRKVDYKTGKVLKKVEYPEAIFGEGISILNNKIYQLTYKQNECYVYDVNTFKKIKTLPYYKPMEGWGMTNDGKNLYYNDGSEKIHIVNPETLEQIDYLNVYSGSNKIENINELEWVDGKIFSNIYLKNFVVVINQKNGAVEAMLDLSDLENKRTKLADVDVLNGIAYNPKTKTFFVTGKNWDKMFEIKINY</sequence>
<accession>A0A328Y7L6</accession>
<dbReference type="AlphaFoldDB" id="A0A328Y7L6"/>
<dbReference type="RefSeq" id="WP_112114051.1">
    <property type="nucleotide sequence ID" value="NZ_QLSZ01000014.1"/>
</dbReference>
<dbReference type="Gene3D" id="2.130.10.10">
    <property type="entry name" value="YVTN repeat-like/Quinoprotein amine dehydrogenase"/>
    <property type="match status" value="1"/>
</dbReference>
<dbReference type="InterPro" id="IPR011044">
    <property type="entry name" value="Quino_amine_DH_bsu"/>
</dbReference>
<keyword evidence="3" id="KW-1185">Reference proteome</keyword>
<dbReference type="PANTHER" id="PTHR31270:SF1">
    <property type="entry name" value="GLUTAMINYL-PEPTIDE CYCLOTRANSFERASE"/>
    <property type="match status" value="1"/>
</dbReference>
<keyword evidence="2" id="KW-0808">Transferase</keyword>
<dbReference type="SUPFAM" id="SSF50969">
    <property type="entry name" value="YVTN repeat-like/Quinoprotein amine dehydrogenase"/>
    <property type="match status" value="1"/>
</dbReference>
<proteinExistence type="predicted"/>
<evidence type="ECO:0000256" key="1">
    <source>
        <dbReference type="SAM" id="SignalP"/>
    </source>
</evidence>
<dbReference type="InterPro" id="IPR007788">
    <property type="entry name" value="QCT"/>
</dbReference>
<gene>
    <name evidence="2" type="ORF">CLV55_1141</name>
</gene>
<dbReference type="InterPro" id="IPR015943">
    <property type="entry name" value="WD40/YVTN_repeat-like_dom_sf"/>
</dbReference>
<protein>
    <submittedName>
        <fullName evidence="2">Glutamine cyclotransferase</fullName>
    </submittedName>
</protein>
<evidence type="ECO:0000313" key="2">
    <source>
        <dbReference type="EMBL" id="RAR69959.1"/>
    </source>
</evidence>
<reference evidence="2 3" key="1">
    <citation type="submission" date="2018-06" db="EMBL/GenBank/DDBJ databases">
        <title>Genomic Encyclopedia of Archaeal and Bacterial Type Strains, Phase II (KMG-II): from individual species to whole genera.</title>
        <authorList>
            <person name="Goeker M."/>
        </authorList>
    </citation>
    <scope>NUCLEOTIDE SEQUENCE [LARGE SCALE GENOMIC DNA]</scope>
    <source>
        <strain evidence="2 3">DSM 25663</strain>
    </source>
</reference>
<dbReference type="PROSITE" id="PS51257">
    <property type="entry name" value="PROKAR_LIPOPROTEIN"/>
    <property type="match status" value="1"/>
</dbReference>
<organism evidence="2 3">
    <name type="scientific">Flavobacterium aciduliphilum</name>
    <dbReference type="NCBI Taxonomy" id="1101402"/>
    <lineage>
        <taxon>Bacteria</taxon>
        <taxon>Pseudomonadati</taxon>
        <taxon>Bacteroidota</taxon>
        <taxon>Flavobacteriia</taxon>
        <taxon>Flavobacteriales</taxon>
        <taxon>Flavobacteriaceae</taxon>
        <taxon>Flavobacterium</taxon>
    </lineage>
</organism>
<comment type="caution">
    <text evidence="2">The sequence shown here is derived from an EMBL/GenBank/DDBJ whole genome shotgun (WGS) entry which is preliminary data.</text>
</comment>
<dbReference type="Pfam" id="PF05096">
    <property type="entry name" value="Glu_cyclase_2"/>
    <property type="match status" value="1"/>
</dbReference>
<name>A0A328Y7L6_9FLAO</name>